<dbReference type="PANTHER" id="PTHR12992:SF11">
    <property type="entry name" value="MITOCHONDRIAL COENZYME A DIPHOSPHATASE NUDT8"/>
    <property type="match status" value="1"/>
</dbReference>
<dbReference type="PANTHER" id="PTHR12992">
    <property type="entry name" value="NUDIX HYDROLASE"/>
    <property type="match status" value="1"/>
</dbReference>
<evidence type="ECO:0000256" key="5">
    <source>
        <dbReference type="ARBA" id="ARBA00022842"/>
    </source>
</evidence>
<evidence type="ECO:0000259" key="7">
    <source>
        <dbReference type="PROSITE" id="PS51462"/>
    </source>
</evidence>
<comment type="cofactor">
    <cofactor evidence="2">
        <name>Mg(2+)</name>
        <dbReference type="ChEBI" id="CHEBI:18420"/>
    </cofactor>
</comment>
<dbReference type="PROSITE" id="PS51462">
    <property type="entry name" value="NUDIX"/>
    <property type="match status" value="1"/>
</dbReference>
<accession>A0A095Z6L7</accession>
<dbReference type="InterPro" id="IPR045121">
    <property type="entry name" value="CoAse"/>
</dbReference>
<dbReference type="SUPFAM" id="SSF55811">
    <property type="entry name" value="Nudix"/>
    <property type="match status" value="1"/>
</dbReference>
<reference evidence="8 9" key="1">
    <citation type="submission" date="2014-07" db="EMBL/GenBank/DDBJ databases">
        <authorList>
            <person name="McCorrison J."/>
            <person name="Sanka R."/>
            <person name="Torralba M."/>
            <person name="Gillis M."/>
            <person name="Haft D.H."/>
            <person name="Methe B."/>
            <person name="Sutton G."/>
            <person name="Nelson K.E."/>
        </authorList>
    </citation>
    <scope>NUCLEOTIDE SEQUENCE [LARGE SCALE GENOMIC DNA]</scope>
    <source>
        <strain evidence="8 9">DNF00040</strain>
    </source>
</reference>
<dbReference type="GO" id="GO:0046872">
    <property type="term" value="F:metal ion binding"/>
    <property type="evidence" value="ECO:0007669"/>
    <property type="project" value="UniProtKB-KW"/>
</dbReference>
<dbReference type="GO" id="GO:0010945">
    <property type="term" value="F:coenzyme A diphosphatase activity"/>
    <property type="evidence" value="ECO:0007669"/>
    <property type="project" value="InterPro"/>
</dbReference>
<protein>
    <recommendedName>
        <fullName evidence="7">Nudix hydrolase domain-containing protein</fullName>
    </recommendedName>
</protein>
<evidence type="ECO:0000256" key="3">
    <source>
        <dbReference type="ARBA" id="ARBA00022723"/>
    </source>
</evidence>
<name>A0A095Z6L7_9BURK</name>
<dbReference type="OrthoDB" id="9802805at2"/>
<keyword evidence="6" id="KW-0464">Manganese</keyword>
<keyword evidence="4" id="KW-0378">Hydrolase</keyword>
<keyword evidence="3" id="KW-0479">Metal-binding</keyword>
<sequence>MTQSSSRPHSSVPDFNPLTQPSVSAGFGLPVIAEDELPQLMQRAFSPDYVWQQDELVARWNSQKSVIKSSFIEAGVLIPMISKDDETQIVLTKRSSKLRNHRGQICFPGGRFDASDSSLEDAALRETEEEIGVERSSISVFGEMPIFYTGTGFAMSAYLGWLSEVSRFVIDAREVEEVFLVPLSYLTDPNNYRLYTAERDGMAFNYYGVNWAHHFIWGATASILRNLYQRLQQAR</sequence>
<dbReference type="InterPro" id="IPR000086">
    <property type="entry name" value="NUDIX_hydrolase_dom"/>
</dbReference>
<evidence type="ECO:0000256" key="6">
    <source>
        <dbReference type="ARBA" id="ARBA00023211"/>
    </source>
</evidence>
<dbReference type="Pfam" id="PF00293">
    <property type="entry name" value="NUDIX"/>
    <property type="match status" value="1"/>
</dbReference>
<feature type="domain" description="Nudix hydrolase" evidence="7">
    <location>
        <begin position="71"/>
        <end position="208"/>
    </location>
</feature>
<organism evidence="8 9">
    <name type="scientific">Oligella urethralis DNF00040</name>
    <dbReference type="NCBI Taxonomy" id="1401065"/>
    <lineage>
        <taxon>Bacteria</taxon>
        <taxon>Pseudomonadati</taxon>
        <taxon>Pseudomonadota</taxon>
        <taxon>Betaproteobacteria</taxon>
        <taxon>Burkholderiales</taxon>
        <taxon>Alcaligenaceae</taxon>
        <taxon>Oligella</taxon>
    </lineage>
</organism>
<dbReference type="CDD" id="cd03426">
    <property type="entry name" value="NUDIX_CoAse_Nudt7"/>
    <property type="match status" value="1"/>
</dbReference>
<dbReference type="RefSeq" id="WP_018026234.1">
    <property type="nucleotide sequence ID" value="NZ_JRNI01000027.1"/>
</dbReference>
<evidence type="ECO:0000256" key="2">
    <source>
        <dbReference type="ARBA" id="ARBA00001946"/>
    </source>
</evidence>
<gene>
    <name evidence="8" type="ORF">HMPREF2130_07260</name>
</gene>
<dbReference type="AlphaFoldDB" id="A0A095Z6L7"/>
<dbReference type="EMBL" id="JRNI01000027">
    <property type="protein sequence ID" value="KGF30355.1"/>
    <property type="molecule type" value="Genomic_DNA"/>
</dbReference>
<dbReference type="Proteomes" id="UP000029629">
    <property type="component" value="Unassembled WGS sequence"/>
</dbReference>
<dbReference type="InterPro" id="IPR015797">
    <property type="entry name" value="NUDIX_hydrolase-like_dom_sf"/>
</dbReference>
<dbReference type="GeneID" id="93427678"/>
<evidence type="ECO:0000313" key="8">
    <source>
        <dbReference type="EMBL" id="KGF30355.1"/>
    </source>
</evidence>
<proteinExistence type="predicted"/>
<evidence type="ECO:0000256" key="1">
    <source>
        <dbReference type="ARBA" id="ARBA00001936"/>
    </source>
</evidence>
<comment type="cofactor">
    <cofactor evidence="1">
        <name>Mn(2+)</name>
        <dbReference type="ChEBI" id="CHEBI:29035"/>
    </cofactor>
</comment>
<evidence type="ECO:0000256" key="4">
    <source>
        <dbReference type="ARBA" id="ARBA00022801"/>
    </source>
</evidence>
<dbReference type="eggNOG" id="COG0494">
    <property type="taxonomic scope" value="Bacteria"/>
</dbReference>
<keyword evidence="5" id="KW-0460">Magnesium</keyword>
<comment type="caution">
    <text evidence="8">The sequence shown here is derived from an EMBL/GenBank/DDBJ whole genome shotgun (WGS) entry which is preliminary data.</text>
</comment>
<keyword evidence="9" id="KW-1185">Reference proteome</keyword>
<dbReference type="Gene3D" id="3.90.79.10">
    <property type="entry name" value="Nucleoside Triphosphate Pyrophosphohydrolase"/>
    <property type="match status" value="1"/>
</dbReference>
<evidence type="ECO:0000313" key="9">
    <source>
        <dbReference type="Proteomes" id="UP000029629"/>
    </source>
</evidence>